<evidence type="ECO:0008006" key="4">
    <source>
        <dbReference type="Google" id="ProtNLM"/>
    </source>
</evidence>
<evidence type="ECO:0000313" key="3">
    <source>
        <dbReference type="Proteomes" id="UP000310314"/>
    </source>
</evidence>
<dbReference type="InterPro" id="IPR037066">
    <property type="entry name" value="Plug_dom_sf"/>
</dbReference>
<dbReference type="Gene3D" id="2.60.40.1930">
    <property type="match status" value="1"/>
</dbReference>
<feature type="chain" id="PRO_5024434659" description="TonB-dependent receptor plug domain-containing protein" evidence="1">
    <location>
        <begin position="22"/>
        <end position="828"/>
    </location>
</feature>
<accession>A0A5S3PV85</accession>
<dbReference type="RefSeq" id="WP_138656828.1">
    <property type="nucleotide sequence ID" value="NZ_VATY01000001.1"/>
</dbReference>
<sequence>MKKSQSVSVLLLLFWLQVSLGQENNSLTDTALALNNFISVQPSEKTFVHTDKDFYYTNETIWLNLYLLDGSSHLNSEKSQLVYIDLLNENDSLLTQKKLHVENLCASGHIDLNSSFSPGLYTLRVYTLYMQNDWNPVPFEKQIAILGQEFMPQVTKNHKIPPKKRIKFKKSVSPKSELRISFFPEGGPMVKGIETFVAIKLTDESGKGIATQGKIIDEKNQIVSFFKSQEFGLGVFKILPRANKKYFAVLGDSLKYDLPSPLSEGYILNTKNKGNVILIDITTNIPKGLNGLYLLGHLRGQTIHKQRIPSAYDKNSYRIRFLNTEIPSGVAQFSLFTANGALLCERSLFIHQKDNGLMLSIDNMSESYTPRQEVSANLNVVDTDGKPVSSNVSLAVTSVDRLDLSDRNHTIENWLLLNSDIEAGLANPEYFFEDNLESKRNLLDALMMSQNRSLSKWKKIQGQKSTQEMTIDPEKGITITGRIVDFNNKLEPKQASVKLSILGLINGVHETEKVTDVNGEFSFGPYVFLDTVKAIVNAESFEKRKNGKSKNLAILIDKQAPFQKRISNNRPKNGYILQNYKVASPKSVFPSPNSIDFQMDPKVIKLDEAIVSEKKKTRQDSINLAFKKLSPLYGRPSRRIFLDSIPGSSSLRVVDLLIRTGGRLIGAFPNEKILLGYRFGDSPLFVVDGVEVDAEFVDAMNTDSIEFIDVLHPAEAGAYINRAANGVVVIYSKGSLSLFQKRKPIAVPNIKGFEVTGFSSVRTFQNTDYSASKTEHGKNDYRSTLHWQPNIKIENSEQQNNSEVSFYTNDVPGKYMVKYRVSPQMAGH</sequence>
<reference evidence="2 3" key="1">
    <citation type="submission" date="2019-05" db="EMBL/GenBank/DDBJ databases">
        <authorList>
            <person name="Zhang J.-Y."/>
            <person name="Feg X."/>
            <person name="Du Z.-J."/>
        </authorList>
    </citation>
    <scope>NUCLEOTIDE SEQUENCE [LARGE SCALE GENOMIC DNA]</scope>
    <source>
        <strain evidence="2 3">RZ26</strain>
    </source>
</reference>
<dbReference type="EMBL" id="VATY01000001">
    <property type="protein sequence ID" value="TMM58895.1"/>
    <property type="molecule type" value="Genomic_DNA"/>
</dbReference>
<dbReference type="Proteomes" id="UP000310314">
    <property type="component" value="Unassembled WGS sequence"/>
</dbReference>
<keyword evidence="3" id="KW-1185">Reference proteome</keyword>
<dbReference type="Gene3D" id="2.170.130.10">
    <property type="entry name" value="TonB-dependent receptor, plug domain"/>
    <property type="match status" value="1"/>
</dbReference>
<gene>
    <name evidence="2" type="ORF">FEE95_05540</name>
</gene>
<evidence type="ECO:0000256" key="1">
    <source>
        <dbReference type="SAM" id="SignalP"/>
    </source>
</evidence>
<proteinExistence type="predicted"/>
<comment type="caution">
    <text evidence="2">The sequence shown here is derived from an EMBL/GenBank/DDBJ whole genome shotgun (WGS) entry which is preliminary data.</text>
</comment>
<keyword evidence="1" id="KW-0732">Signal</keyword>
<feature type="signal peptide" evidence="1">
    <location>
        <begin position="1"/>
        <end position="21"/>
    </location>
</feature>
<dbReference type="AlphaFoldDB" id="A0A5S3PV85"/>
<evidence type="ECO:0000313" key="2">
    <source>
        <dbReference type="EMBL" id="TMM58895.1"/>
    </source>
</evidence>
<protein>
    <recommendedName>
        <fullName evidence="4">TonB-dependent receptor plug domain-containing protein</fullName>
    </recommendedName>
</protein>
<dbReference type="OrthoDB" id="679547at2"/>
<organism evidence="2 3">
    <name type="scientific">Maribacter algarum</name>
    <name type="common">ex Zhang et al. 2020</name>
    <dbReference type="NCBI Taxonomy" id="2578118"/>
    <lineage>
        <taxon>Bacteria</taxon>
        <taxon>Pseudomonadati</taxon>
        <taxon>Bacteroidota</taxon>
        <taxon>Flavobacteriia</taxon>
        <taxon>Flavobacteriales</taxon>
        <taxon>Flavobacteriaceae</taxon>
        <taxon>Maribacter</taxon>
    </lineage>
</organism>
<name>A0A5S3PV85_9FLAO</name>